<evidence type="ECO:0000256" key="1">
    <source>
        <dbReference type="ARBA" id="ARBA00023015"/>
    </source>
</evidence>
<accession>A0A7X6R4V3</accession>
<dbReference type="EMBL" id="JAAXOS010000010">
    <property type="protein sequence ID" value="NKY28869.1"/>
    <property type="molecule type" value="Genomic_DNA"/>
</dbReference>
<organism evidence="5 6">
    <name type="scientific">Nocardia gamkensis</name>
    <dbReference type="NCBI Taxonomy" id="352869"/>
    <lineage>
        <taxon>Bacteria</taxon>
        <taxon>Bacillati</taxon>
        <taxon>Actinomycetota</taxon>
        <taxon>Actinomycetes</taxon>
        <taxon>Mycobacteriales</taxon>
        <taxon>Nocardiaceae</taxon>
        <taxon>Nocardia</taxon>
    </lineage>
</organism>
<dbReference type="RefSeq" id="WP_062968982.1">
    <property type="nucleotide sequence ID" value="NZ_JAAXOS010000010.1"/>
</dbReference>
<dbReference type="SUPFAM" id="SSF46785">
    <property type="entry name" value="Winged helix' DNA-binding domain"/>
    <property type="match status" value="1"/>
</dbReference>
<keyword evidence="2" id="KW-0238">DNA-binding</keyword>
<evidence type="ECO:0000259" key="4">
    <source>
        <dbReference type="Pfam" id="PF00392"/>
    </source>
</evidence>
<evidence type="ECO:0000313" key="5">
    <source>
        <dbReference type="EMBL" id="NKY28869.1"/>
    </source>
</evidence>
<feature type="domain" description="HTH gntR-type" evidence="4">
    <location>
        <begin position="15"/>
        <end position="54"/>
    </location>
</feature>
<dbReference type="AlphaFoldDB" id="A0A7X6R4V3"/>
<protein>
    <submittedName>
        <fullName evidence="5">GntR family transcriptional regulator</fullName>
    </submittedName>
</protein>
<reference evidence="5 6" key="1">
    <citation type="submission" date="2020-04" db="EMBL/GenBank/DDBJ databases">
        <title>MicrobeNet Type strains.</title>
        <authorList>
            <person name="Nicholson A.C."/>
        </authorList>
    </citation>
    <scope>NUCLEOTIDE SEQUENCE [LARGE SCALE GENOMIC DNA]</scope>
    <source>
        <strain evidence="5 6">DSM 44956</strain>
    </source>
</reference>
<dbReference type="Pfam" id="PF00392">
    <property type="entry name" value="GntR"/>
    <property type="match status" value="1"/>
</dbReference>
<evidence type="ECO:0000256" key="2">
    <source>
        <dbReference type="ARBA" id="ARBA00023125"/>
    </source>
</evidence>
<gene>
    <name evidence="5" type="ORF">HGB38_22000</name>
</gene>
<comment type="caution">
    <text evidence="5">The sequence shown here is derived from an EMBL/GenBank/DDBJ whole genome shotgun (WGS) entry which is preliminary data.</text>
</comment>
<evidence type="ECO:0000256" key="3">
    <source>
        <dbReference type="ARBA" id="ARBA00023163"/>
    </source>
</evidence>
<dbReference type="Gene3D" id="1.10.10.10">
    <property type="entry name" value="Winged helix-like DNA-binding domain superfamily/Winged helix DNA-binding domain"/>
    <property type="match status" value="1"/>
</dbReference>
<name>A0A7X6R4V3_9NOCA</name>
<proteinExistence type="predicted"/>
<dbReference type="InterPro" id="IPR036390">
    <property type="entry name" value="WH_DNA-bd_sf"/>
</dbReference>
<evidence type="ECO:0000313" key="6">
    <source>
        <dbReference type="Proteomes" id="UP000540698"/>
    </source>
</evidence>
<keyword evidence="1" id="KW-0805">Transcription regulation</keyword>
<dbReference type="InterPro" id="IPR000524">
    <property type="entry name" value="Tscrpt_reg_HTH_GntR"/>
</dbReference>
<dbReference type="InterPro" id="IPR036388">
    <property type="entry name" value="WH-like_DNA-bd_sf"/>
</dbReference>
<dbReference type="Proteomes" id="UP000540698">
    <property type="component" value="Unassembled WGS sequence"/>
</dbReference>
<keyword evidence="6" id="KW-1185">Reference proteome</keyword>
<dbReference type="GO" id="GO:0003677">
    <property type="term" value="F:DNA binding"/>
    <property type="evidence" value="ECO:0007669"/>
    <property type="project" value="UniProtKB-KW"/>
</dbReference>
<sequence>MIRRPRTAADFAVLGVLAPGGLLTVEQLAQQARLTAWSVRSALLRLQSRGLIMDCRHRGRWTITQRGRGEWAAKGRRFTL</sequence>
<dbReference type="GO" id="GO:0003700">
    <property type="term" value="F:DNA-binding transcription factor activity"/>
    <property type="evidence" value="ECO:0007669"/>
    <property type="project" value="InterPro"/>
</dbReference>
<keyword evidence="3" id="KW-0804">Transcription</keyword>